<protein>
    <recommendedName>
        <fullName evidence="1">Aminoglycoside phosphotransferase domain-containing protein</fullName>
    </recommendedName>
</protein>
<feature type="domain" description="Aminoglycoside phosphotransferase" evidence="1">
    <location>
        <begin position="298"/>
        <end position="350"/>
    </location>
</feature>
<reference evidence="2" key="1">
    <citation type="submission" date="2022-11" db="EMBL/GenBank/DDBJ databases">
        <authorList>
            <person name="Petersen C."/>
        </authorList>
    </citation>
    <scope>NUCLEOTIDE SEQUENCE</scope>
    <source>
        <strain evidence="2">IBT 26290</strain>
    </source>
</reference>
<evidence type="ECO:0000259" key="1">
    <source>
        <dbReference type="Pfam" id="PF01636"/>
    </source>
</evidence>
<comment type="caution">
    <text evidence="2">The sequence shown here is derived from an EMBL/GenBank/DDBJ whole genome shotgun (WGS) entry which is preliminary data.</text>
</comment>
<dbReference type="OrthoDB" id="2968323at2759"/>
<dbReference type="AlphaFoldDB" id="A0A9W9HVW4"/>
<dbReference type="InterPro" id="IPR051035">
    <property type="entry name" value="Mito_inheritance_9"/>
</dbReference>
<sequence length="539" mass="61556">MTAPNPEFEHFFRYTSGRWLWDEEQQLQNRYKTFNVAELQALAAKAIGSDGCVSIIKLAEGGYNKVFRLIMTDGKTVLARIPNPNAGPRFYTTASEVATMEFVSSSFHFQAQEATGLYSCKARDFLHIPVPYVLGWSATSNNPVGSEYILMEEATGTQLGVLWDELSPDLKLSIMREVVSIESKMLSVSFSHFGSIYFASDAVEGAVPAQVTSEASPELKEKIYEKFSIGPTVDRDFWHKQRSSMDISRGPWSIPKDYALCVGWREIQWIKNYAVPKPPSEAMLVSSAQNSPQSHLQLLEKYLKVAPSIVDIEPILSRPTLWHGDLHSSNFFVKDGHITAVIDWQGTWAGPLFLQAQPSPLVDYQGDILLQRPDNFDDLDPEQQAQIKRKIFKSTLYQLYLLETEKRNPLLTKAFHMDHGKTRRLSVQLAGNTWDDDIVSFREALINIERFWHELGIQGGCPYHYTQDELHNHAVDAEGWNEVQDFFDSIEGLVQRDGWTHPDTFDAAFEFFSELRKRGLERMKGEEKHIFEKQTRWAK</sequence>
<reference evidence="2" key="2">
    <citation type="journal article" date="2023" name="IMA Fungus">
        <title>Comparative genomic study of the Penicillium genus elucidates a diverse pangenome and 15 lateral gene transfer events.</title>
        <authorList>
            <person name="Petersen C."/>
            <person name="Sorensen T."/>
            <person name="Nielsen M.R."/>
            <person name="Sondergaard T.E."/>
            <person name="Sorensen J.L."/>
            <person name="Fitzpatrick D.A."/>
            <person name="Frisvad J.C."/>
            <person name="Nielsen K.L."/>
        </authorList>
    </citation>
    <scope>NUCLEOTIDE SEQUENCE</scope>
    <source>
        <strain evidence="2">IBT 26290</strain>
    </source>
</reference>
<name>A0A9W9HVW4_9EURO</name>
<dbReference type="Gene3D" id="3.90.1200.10">
    <property type="match status" value="1"/>
</dbReference>
<keyword evidence="3" id="KW-1185">Reference proteome</keyword>
<dbReference type="InterPro" id="IPR011009">
    <property type="entry name" value="Kinase-like_dom_sf"/>
</dbReference>
<dbReference type="Proteomes" id="UP001149163">
    <property type="component" value="Unassembled WGS sequence"/>
</dbReference>
<dbReference type="GeneID" id="81429366"/>
<proteinExistence type="predicted"/>
<dbReference type="InterPro" id="IPR002575">
    <property type="entry name" value="Aminoglycoside_PTrfase"/>
</dbReference>
<dbReference type="PANTHER" id="PTHR36091">
    <property type="entry name" value="ALTERED INHERITANCE OF MITOCHONDRIA PROTEIN 9, MITOCHONDRIAL"/>
    <property type="match status" value="1"/>
</dbReference>
<dbReference type="PANTHER" id="PTHR36091:SF2">
    <property type="entry name" value="AMINOGLYCOSIDE PHOSPHOTRANSFERASE DOMAIN-CONTAINING PROTEIN"/>
    <property type="match status" value="1"/>
</dbReference>
<organism evidence="2 3">
    <name type="scientific">Penicillium canariense</name>
    <dbReference type="NCBI Taxonomy" id="189055"/>
    <lineage>
        <taxon>Eukaryota</taxon>
        <taxon>Fungi</taxon>
        <taxon>Dikarya</taxon>
        <taxon>Ascomycota</taxon>
        <taxon>Pezizomycotina</taxon>
        <taxon>Eurotiomycetes</taxon>
        <taxon>Eurotiomycetidae</taxon>
        <taxon>Eurotiales</taxon>
        <taxon>Aspergillaceae</taxon>
        <taxon>Penicillium</taxon>
    </lineage>
</organism>
<dbReference type="SUPFAM" id="SSF56112">
    <property type="entry name" value="Protein kinase-like (PK-like)"/>
    <property type="match status" value="1"/>
</dbReference>
<gene>
    <name evidence="2" type="ORF">N7482_008066</name>
</gene>
<evidence type="ECO:0000313" key="3">
    <source>
        <dbReference type="Proteomes" id="UP001149163"/>
    </source>
</evidence>
<accession>A0A9W9HVW4</accession>
<dbReference type="RefSeq" id="XP_056539955.1">
    <property type="nucleotide sequence ID" value="XM_056690190.1"/>
</dbReference>
<evidence type="ECO:0000313" key="2">
    <source>
        <dbReference type="EMBL" id="KAJ5156966.1"/>
    </source>
</evidence>
<dbReference type="Pfam" id="PF01636">
    <property type="entry name" value="APH"/>
    <property type="match status" value="1"/>
</dbReference>
<dbReference type="GO" id="GO:0005739">
    <property type="term" value="C:mitochondrion"/>
    <property type="evidence" value="ECO:0007669"/>
    <property type="project" value="TreeGrafter"/>
</dbReference>
<dbReference type="EMBL" id="JAPQKN010000006">
    <property type="protein sequence ID" value="KAJ5156966.1"/>
    <property type="molecule type" value="Genomic_DNA"/>
</dbReference>